<dbReference type="InterPro" id="IPR000873">
    <property type="entry name" value="AMP-dep_synth/lig_dom"/>
</dbReference>
<dbReference type="SUPFAM" id="SSF56801">
    <property type="entry name" value="Acetyl-CoA synthetase-like"/>
    <property type="match status" value="1"/>
</dbReference>
<feature type="domain" description="AMP-dependent synthetase/ligase" evidence="2">
    <location>
        <begin position="18"/>
        <end position="356"/>
    </location>
</feature>
<evidence type="ECO:0000313" key="3">
    <source>
        <dbReference type="EMBL" id="KAJ7717991.1"/>
    </source>
</evidence>
<dbReference type="Pfam" id="PF00501">
    <property type="entry name" value="AMP-binding"/>
    <property type="match status" value="1"/>
</dbReference>
<keyword evidence="4" id="KW-1185">Reference proteome</keyword>
<evidence type="ECO:0000256" key="1">
    <source>
        <dbReference type="ARBA" id="ARBA00006432"/>
    </source>
</evidence>
<dbReference type="Proteomes" id="UP001215598">
    <property type="component" value="Unassembled WGS sequence"/>
</dbReference>
<name>A0AAD7MHP7_9AGAR</name>
<dbReference type="Gene3D" id="3.40.50.12780">
    <property type="entry name" value="N-terminal domain of ligase-like"/>
    <property type="match status" value="1"/>
</dbReference>
<accession>A0AAD7MHP7</accession>
<dbReference type="Pfam" id="PF23562">
    <property type="entry name" value="AMP-binding_C_3"/>
    <property type="match status" value="1"/>
</dbReference>
<dbReference type="AlphaFoldDB" id="A0AAD7MHP7"/>
<protein>
    <submittedName>
        <fullName evidence="3">Amp-CoA ligase</fullName>
    </submittedName>
</protein>
<gene>
    <name evidence="3" type="ORF">B0H16DRAFT_1610061</name>
</gene>
<dbReference type="PANTHER" id="PTHR43201:SF8">
    <property type="entry name" value="ACYL-COA SYNTHETASE FAMILY MEMBER 3"/>
    <property type="match status" value="1"/>
</dbReference>
<keyword evidence="3" id="KW-0436">Ligase</keyword>
<dbReference type="GO" id="GO:0031956">
    <property type="term" value="F:medium-chain fatty acid-CoA ligase activity"/>
    <property type="evidence" value="ECO:0007669"/>
    <property type="project" value="TreeGrafter"/>
</dbReference>
<reference evidence="3" key="1">
    <citation type="submission" date="2023-03" db="EMBL/GenBank/DDBJ databases">
        <title>Massive genome expansion in bonnet fungi (Mycena s.s.) driven by repeated elements and novel gene families across ecological guilds.</title>
        <authorList>
            <consortium name="Lawrence Berkeley National Laboratory"/>
            <person name="Harder C.B."/>
            <person name="Miyauchi S."/>
            <person name="Viragh M."/>
            <person name="Kuo A."/>
            <person name="Thoen E."/>
            <person name="Andreopoulos B."/>
            <person name="Lu D."/>
            <person name="Skrede I."/>
            <person name="Drula E."/>
            <person name="Henrissat B."/>
            <person name="Morin E."/>
            <person name="Kohler A."/>
            <person name="Barry K."/>
            <person name="LaButti K."/>
            <person name="Morin E."/>
            <person name="Salamov A."/>
            <person name="Lipzen A."/>
            <person name="Mereny Z."/>
            <person name="Hegedus B."/>
            <person name="Baldrian P."/>
            <person name="Stursova M."/>
            <person name="Weitz H."/>
            <person name="Taylor A."/>
            <person name="Grigoriev I.V."/>
            <person name="Nagy L.G."/>
            <person name="Martin F."/>
            <person name="Kauserud H."/>
        </authorList>
    </citation>
    <scope>NUCLEOTIDE SEQUENCE</scope>
    <source>
        <strain evidence="3">CBHHK182m</strain>
    </source>
</reference>
<evidence type="ECO:0000313" key="4">
    <source>
        <dbReference type="Proteomes" id="UP001215598"/>
    </source>
</evidence>
<dbReference type="GO" id="GO:0006631">
    <property type="term" value="P:fatty acid metabolic process"/>
    <property type="evidence" value="ECO:0007669"/>
    <property type="project" value="TreeGrafter"/>
</dbReference>
<dbReference type="InterPro" id="IPR042099">
    <property type="entry name" value="ANL_N_sf"/>
</dbReference>
<comment type="similarity">
    <text evidence="1">Belongs to the ATP-dependent AMP-binding enzyme family.</text>
</comment>
<proteinExistence type="inferred from homology"/>
<evidence type="ECO:0000259" key="2">
    <source>
        <dbReference type="Pfam" id="PF00501"/>
    </source>
</evidence>
<sequence length="531" mass="58855">MTTPSAHFLSLLAPKLREWPNRTIFRPYLESSQTWGSISFHDADRHISQSAQHWKEALSSLGLAPQDVVGLWLTGSKYEDLINILGVSAASFIPQLFSVTYSNAGMVQDLLSASGAKALVLDTAFSSFSEGSALPTLPSPVFSDFEVGTLTLSDLVLAYIEQNDTAVIFHSSGTTSGSPKLIRTTHGWISTYMKFKYSLCQGDLKGHNVTNNIGSLAHVGSMTTFLAASFRGFCTAQSPAMGMSTEELMNMVKSCGLNRMAVYATFLSTYIRAAQQDEKVLSALQAFRQIVHTGVALNPEDEEWAHLNHIPMTTLYATSETASMMTTVLGIGPDDRLLRLLPGVSARFNRYRLPDDTEDTSSELWEMVLPPDAPDSPHPSLFSADGLYHTKDLFEEVKPGLYRFRGRQGDMLKTVHGFCDTKAVEDNVRTTCGDLVHEVVVVGTNCRRILLFVEVDTTSEENGHLATEIIRRIRPFNERLFHHERIADPRQIRTFPPGTLPRTKEKGNIRRNATELLFAQEIADMNKLLDG</sequence>
<dbReference type="EMBL" id="JARKIB010000270">
    <property type="protein sequence ID" value="KAJ7717991.1"/>
    <property type="molecule type" value="Genomic_DNA"/>
</dbReference>
<comment type="caution">
    <text evidence="3">The sequence shown here is derived from an EMBL/GenBank/DDBJ whole genome shotgun (WGS) entry which is preliminary data.</text>
</comment>
<organism evidence="3 4">
    <name type="scientific">Mycena metata</name>
    <dbReference type="NCBI Taxonomy" id="1033252"/>
    <lineage>
        <taxon>Eukaryota</taxon>
        <taxon>Fungi</taxon>
        <taxon>Dikarya</taxon>
        <taxon>Basidiomycota</taxon>
        <taxon>Agaricomycotina</taxon>
        <taxon>Agaricomycetes</taxon>
        <taxon>Agaricomycetidae</taxon>
        <taxon>Agaricales</taxon>
        <taxon>Marasmiineae</taxon>
        <taxon>Mycenaceae</taxon>
        <taxon>Mycena</taxon>
    </lineage>
</organism>
<dbReference type="PANTHER" id="PTHR43201">
    <property type="entry name" value="ACYL-COA SYNTHETASE"/>
    <property type="match status" value="1"/>
</dbReference>